<comment type="caution">
    <text evidence="2">The sequence shown here is derived from an EMBL/GenBank/DDBJ whole genome shotgun (WGS) entry which is preliminary data.</text>
</comment>
<dbReference type="OrthoDB" id="410701at2759"/>
<evidence type="ECO:0000313" key="3">
    <source>
        <dbReference type="Proteomes" id="UP000604046"/>
    </source>
</evidence>
<dbReference type="InterPro" id="IPR001753">
    <property type="entry name" value="Enoyl-CoA_hydra/iso"/>
</dbReference>
<dbReference type="InterPro" id="IPR051683">
    <property type="entry name" value="Enoyl-CoA_Hydratase/Isomerase"/>
</dbReference>
<dbReference type="PANTHER" id="PTHR42964">
    <property type="entry name" value="ENOYL-COA HYDRATASE"/>
    <property type="match status" value="1"/>
</dbReference>
<dbReference type="Proteomes" id="UP000604046">
    <property type="component" value="Unassembled WGS sequence"/>
</dbReference>
<dbReference type="InterPro" id="IPR029045">
    <property type="entry name" value="ClpP/crotonase-like_dom_sf"/>
</dbReference>
<accession>A0A812RUG8</accession>
<evidence type="ECO:0000313" key="2">
    <source>
        <dbReference type="EMBL" id="CAE7456291.1"/>
    </source>
</evidence>
<gene>
    <name evidence="2" type="ORF">SNAT2548_LOCUS25158</name>
</gene>
<dbReference type="Gene3D" id="3.90.226.10">
    <property type="entry name" value="2-enoyl-CoA Hydratase, Chain A, domain 1"/>
    <property type="match status" value="1"/>
</dbReference>
<sequence length="231" mass="26271">MTLTEPAMPVTTIEVPAHADKRFYEGVLELLAVSSGMIIFRFLGQLVWDKDFYVQGQEIFAEICEVIDSRPTYIVNVAKGDVRSLPVAFAALSDVSLAESDATFGFPEVRVGGMPACVTVAMRKRVSDDYIRKMITDGLPIDAREAQRVGLVDFVGDVETESPREFSCKQSQVHLPLRIILRTEWMLLQRLLRLRCHRHLRRELTTATTVVLNWPMVLTHDGLIRWQRKRA</sequence>
<dbReference type="Pfam" id="PF00378">
    <property type="entry name" value="ECH_1"/>
    <property type="match status" value="1"/>
</dbReference>
<reference evidence="2" key="1">
    <citation type="submission" date="2021-02" db="EMBL/GenBank/DDBJ databases">
        <authorList>
            <person name="Dougan E. K."/>
            <person name="Rhodes N."/>
            <person name="Thang M."/>
            <person name="Chan C."/>
        </authorList>
    </citation>
    <scope>NUCLEOTIDE SEQUENCE</scope>
</reference>
<dbReference type="EMBL" id="CAJNDS010002381">
    <property type="protein sequence ID" value="CAE7456291.1"/>
    <property type="molecule type" value="Genomic_DNA"/>
</dbReference>
<dbReference type="SUPFAM" id="SSF52096">
    <property type="entry name" value="ClpP/crotonase"/>
    <property type="match status" value="1"/>
</dbReference>
<dbReference type="AlphaFoldDB" id="A0A812RUG8"/>
<evidence type="ECO:0000256" key="1">
    <source>
        <dbReference type="ARBA" id="ARBA00005254"/>
    </source>
</evidence>
<protein>
    <submittedName>
        <fullName evidence="2">Uncharacterized protein</fullName>
    </submittedName>
</protein>
<keyword evidence="3" id="KW-1185">Reference proteome</keyword>
<organism evidence="2 3">
    <name type="scientific">Symbiodinium natans</name>
    <dbReference type="NCBI Taxonomy" id="878477"/>
    <lineage>
        <taxon>Eukaryota</taxon>
        <taxon>Sar</taxon>
        <taxon>Alveolata</taxon>
        <taxon>Dinophyceae</taxon>
        <taxon>Suessiales</taxon>
        <taxon>Symbiodiniaceae</taxon>
        <taxon>Symbiodinium</taxon>
    </lineage>
</organism>
<dbReference type="PANTHER" id="PTHR42964:SF1">
    <property type="entry name" value="POLYKETIDE BIOSYNTHESIS ENOYL-COA HYDRATASE PKSH-RELATED"/>
    <property type="match status" value="1"/>
</dbReference>
<comment type="similarity">
    <text evidence="1">Belongs to the enoyl-CoA hydratase/isomerase family.</text>
</comment>
<proteinExistence type="inferred from homology"/>
<name>A0A812RUG8_9DINO</name>